<proteinExistence type="inferred from homology"/>
<name>A0ABC8XRB4_9POAL</name>
<keyword evidence="12" id="KW-1185">Reference proteome</keyword>
<evidence type="ECO:0000256" key="1">
    <source>
        <dbReference type="ARBA" id="ARBA00001971"/>
    </source>
</evidence>
<comment type="similarity">
    <text evidence="2 9">Belongs to the cytochrome P450 family.</text>
</comment>
<evidence type="ECO:0000256" key="4">
    <source>
        <dbReference type="ARBA" id="ARBA00022723"/>
    </source>
</evidence>
<dbReference type="PRINTS" id="PR00385">
    <property type="entry name" value="P450"/>
</dbReference>
<gene>
    <name evidence="11" type="ORF">URODEC1_LOCUS25481</name>
</gene>
<accession>A0ABC8XRB4</accession>
<keyword evidence="10" id="KW-0812">Transmembrane</keyword>
<dbReference type="InterPro" id="IPR036396">
    <property type="entry name" value="Cyt_P450_sf"/>
</dbReference>
<keyword evidence="3 8" id="KW-0349">Heme</keyword>
<evidence type="ECO:0000313" key="12">
    <source>
        <dbReference type="Proteomes" id="UP001497457"/>
    </source>
</evidence>
<evidence type="ECO:0000256" key="3">
    <source>
        <dbReference type="ARBA" id="ARBA00022617"/>
    </source>
</evidence>
<evidence type="ECO:0000256" key="9">
    <source>
        <dbReference type="RuleBase" id="RU000461"/>
    </source>
</evidence>
<dbReference type="InterPro" id="IPR051996">
    <property type="entry name" value="Cytochrome_P450_78A"/>
</dbReference>
<evidence type="ECO:0000256" key="5">
    <source>
        <dbReference type="ARBA" id="ARBA00023002"/>
    </source>
</evidence>
<feature type="binding site" description="axial binding residue" evidence="8">
    <location>
        <position position="532"/>
    </location>
    <ligand>
        <name>heme</name>
        <dbReference type="ChEBI" id="CHEBI:30413"/>
    </ligand>
    <ligandPart>
        <name>Fe</name>
        <dbReference type="ChEBI" id="CHEBI:18248"/>
    </ligandPart>
</feature>
<dbReference type="AlphaFoldDB" id="A0ABC8XRB4"/>
<evidence type="ECO:0000256" key="7">
    <source>
        <dbReference type="ARBA" id="ARBA00023033"/>
    </source>
</evidence>
<evidence type="ECO:0000256" key="8">
    <source>
        <dbReference type="PIRSR" id="PIRSR602401-1"/>
    </source>
</evidence>
<dbReference type="GO" id="GO:0004497">
    <property type="term" value="F:monooxygenase activity"/>
    <property type="evidence" value="ECO:0007669"/>
    <property type="project" value="UniProtKB-KW"/>
</dbReference>
<organism evidence="11 12">
    <name type="scientific">Urochloa decumbens</name>
    <dbReference type="NCBI Taxonomy" id="240449"/>
    <lineage>
        <taxon>Eukaryota</taxon>
        <taxon>Viridiplantae</taxon>
        <taxon>Streptophyta</taxon>
        <taxon>Embryophyta</taxon>
        <taxon>Tracheophyta</taxon>
        <taxon>Spermatophyta</taxon>
        <taxon>Magnoliopsida</taxon>
        <taxon>Liliopsida</taxon>
        <taxon>Poales</taxon>
        <taxon>Poaceae</taxon>
        <taxon>PACMAD clade</taxon>
        <taxon>Panicoideae</taxon>
        <taxon>Panicodae</taxon>
        <taxon>Paniceae</taxon>
        <taxon>Melinidinae</taxon>
        <taxon>Urochloa</taxon>
    </lineage>
</organism>
<keyword evidence="5 9" id="KW-0560">Oxidoreductase</keyword>
<evidence type="ECO:0000256" key="10">
    <source>
        <dbReference type="SAM" id="Phobius"/>
    </source>
</evidence>
<keyword evidence="7 9" id="KW-0503">Monooxygenase</keyword>
<feature type="transmembrane region" description="Helical" evidence="10">
    <location>
        <begin position="74"/>
        <end position="94"/>
    </location>
</feature>
<dbReference type="PROSITE" id="PS00086">
    <property type="entry name" value="CYTOCHROME_P450"/>
    <property type="match status" value="1"/>
</dbReference>
<evidence type="ECO:0008006" key="13">
    <source>
        <dbReference type="Google" id="ProtNLM"/>
    </source>
</evidence>
<dbReference type="FunFam" id="1.10.630.10:FF:000016">
    <property type="entry name" value="Cytochrome P450 78A5"/>
    <property type="match status" value="1"/>
</dbReference>
<dbReference type="Proteomes" id="UP001497457">
    <property type="component" value="Chromosome 15b"/>
</dbReference>
<keyword evidence="10" id="KW-1133">Transmembrane helix</keyword>
<dbReference type="PANTHER" id="PTHR47946:SF27">
    <property type="entry name" value="OS03G0134500 PROTEIN"/>
    <property type="match status" value="1"/>
</dbReference>
<dbReference type="Pfam" id="PF00067">
    <property type="entry name" value="p450"/>
    <property type="match status" value="1"/>
</dbReference>
<dbReference type="EMBL" id="OZ075125">
    <property type="protein sequence ID" value="CAL4928896.1"/>
    <property type="molecule type" value="Genomic_DNA"/>
</dbReference>
<sequence length="591" mass="63855">MIESSLQGPCESSLRGTPINTAPRAAARIIITHNAAAEIDQVTMESSVESWWVLPMTLIPAISGENIATVASSFAYLAILACLAWAGASLLYWAHPGGPAWGMYWRSRGKGPIKPLVLPGPRGLPVVGSLGLMSGLAHRSLADEASRRAGAKRLMALSLGPVRAVVTSHPDVAKEILDSPAFADRPLNHAAYGLMFHRSIGFAEHGPYWRALRRVAAGHLFGPRQVDAFAPYRATVGEGLVAALRGGGSSGAVQVQVRGVLRRSSLYYIMRFVFGKEYDVSRAAPASGKEVEELLEMVHQGYELLGKENWCDYFPGLAALDPQGVGARCADLMPRVNRFVHGIIQERRAKAIAGGEARDFVDILLSLQESEGLADADIAAVLWEMIFRGTDAMAVLMEWTLARLVLHRDVQAKAHRELDEVVGRSNPATESAAASLPYLQALLKEALRIHPPGPLLSWRHRAITDTYVDGHLVPAGTTAMVNQWAISRDPEVWDAPLEFKPERFLAGGEAQGVSVLGADGRLVPFGSGRRSCPGKSLAMTTVTAWMATLLHEFEWLPAASDGAVDMSEVLRLSCEMAVPLEVRVRPRRGGA</sequence>
<dbReference type="InterPro" id="IPR017972">
    <property type="entry name" value="Cyt_P450_CS"/>
</dbReference>
<evidence type="ECO:0000313" key="11">
    <source>
        <dbReference type="EMBL" id="CAL4928896.1"/>
    </source>
</evidence>
<dbReference type="Gene3D" id="1.10.630.10">
    <property type="entry name" value="Cytochrome P450"/>
    <property type="match status" value="1"/>
</dbReference>
<dbReference type="PANTHER" id="PTHR47946">
    <property type="entry name" value="CYTOCHROME P450 78A7-RELATED"/>
    <property type="match status" value="1"/>
</dbReference>
<keyword evidence="6 8" id="KW-0408">Iron</keyword>
<dbReference type="PRINTS" id="PR00463">
    <property type="entry name" value="EP450I"/>
</dbReference>
<keyword evidence="10" id="KW-0472">Membrane</keyword>
<evidence type="ECO:0000256" key="2">
    <source>
        <dbReference type="ARBA" id="ARBA00010617"/>
    </source>
</evidence>
<dbReference type="InterPro" id="IPR001128">
    <property type="entry name" value="Cyt_P450"/>
</dbReference>
<keyword evidence="4 8" id="KW-0479">Metal-binding</keyword>
<reference evidence="11" key="1">
    <citation type="submission" date="2024-10" db="EMBL/GenBank/DDBJ databases">
        <authorList>
            <person name="Ryan C."/>
        </authorList>
    </citation>
    <scope>NUCLEOTIDE SEQUENCE [LARGE SCALE GENOMIC DNA]</scope>
</reference>
<protein>
    <recommendedName>
        <fullName evidence="13">Cytochrome P450</fullName>
    </recommendedName>
</protein>
<dbReference type="InterPro" id="IPR002401">
    <property type="entry name" value="Cyt_P450_E_grp-I"/>
</dbReference>
<evidence type="ECO:0000256" key="6">
    <source>
        <dbReference type="ARBA" id="ARBA00023004"/>
    </source>
</evidence>
<comment type="cofactor">
    <cofactor evidence="1 8">
        <name>heme</name>
        <dbReference type="ChEBI" id="CHEBI:30413"/>
    </cofactor>
</comment>
<dbReference type="SUPFAM" id="SSF48264">
    <property type="entry name" value="Cytochrome P450"/>
    <property type="match status" value="1"/>
</dbReference>
<dbReference type="GO" id="GO:0046872">
    <property type="term" value="F:metal ion binding"/>
    <property type="evidence" value="ECO:0007669"/>
    <property type="project" value="UniProtKB-KW"/>
</dbReference>